<organism evidence="1">
    <name type="scientific">marine sediment metagenome</name>
    <dbReference type="NCBI Taxonomy" id="412755"/>
    <lineage>
        <taxon>unclassified sequences</taxon>
        <taxon>metagenomes</taxon>
        <taxon>ecological metagenomes</taxon>
    </lineage>
</organism>
<protein>
    <submittedName>
        <fullName evidence="1">Uncharacterized protein</fullName>
    </submittedName>
</protein>
<dbReference type="EMBL" id="LAZR01051126">
    <property type="protein sequence ID" value="KKK85831.1"/>
    <property type="molecule type" value="Genomic_DNA"/>
</dbReference>
<comment type="caution">
    <text evidence="1">The sequence shown here is derived from an EMBL/GenBank/DDBJ whole genome shotgun (WGS) entry which is preliminary data.</text>
</comment>
<reference evidence="1" key="1">
    <citation type="journal article" date="2015" name="Nature">
        <title>Complex archaea that bridge the gap between prokaryotes and eukaryotes.</title>
        <authorList>
            <person name="Spang A."/>
            <person name="Saw J.H."/>
            <person name="Jorgensen S.L."/>
            <person name="Zaremba-Niedzwiedzka K."/>
            <person name="Martijn J."/>
            <person name="Lind A.E."/>
            <person name="van Eijk R."/>
            <person name="Schleper C."/>
            <person name="Guy L."/>
            <person name="Ettema T.J."/>
        </authorList>
    </citation>
    <scope>NUCLEOTIDE SEQUENCE</scope>
</reference>
<accession>A0A0F9BN66</accession>
<evidence type="ECO:0000313" key="1">
    <source>
        <dbReference type="EMBL" id="KKK85831.1"/>
    </source>
</evidence>
<name>A0A0F9BN66_9ZZZZ</name>
<proteinExistence type="predicted"/>
<sequence>MTTYIDAYALDATSERLARYRAESLSLTGELVPDLQRKAALVAAKAGDVVVTTPGHLDFWRMLDSRVSLQDLEGREDKTSERFFYWIEWALV</sequence>
<dbReference type="AlphaFoldDB" id="A0A0F9BN66"/>
<gene>
    <name evidence="1" type="ORF">LCGC14_2769280</name>
</gene>
<feature type="non-terminal residue" evidence="1">
    <location>
        <position position="92"/>
    </location>
</feature>